<dbReference type="EMBL" id="BAAANK010000001">
    <property type="protein sequence ID" value="GAA1824212.1"/>
    <property type="molecule type" value="Genomic_DNA"/>
</dbReference>
<proteinExistence type="predicted"/>
<evidence type="ECO:0000313" key="2">
    <source>
        <dbReference type="EMBL" id="GAA1824212.1"/>
    </source>
</evidence>
<evidence type="ECO:0000259" key="1">
    <source>
        <dbReference type="Pfam" id="PF01592"/>
    </source>
</evidence>
<accession>A0ABN2MGH5</accession>
<dbReference type="NCBIfam" id="TIGR01994">
    <property type="entry name" value="SUF_scaf_2"/>
    <property type="match status" value="1"/>
</dbReference>
<dbReference type="InterPro" id="IPR002871">
    <property type="entry name" value="NIF_FeS_clus_asmbl_NifU_N"/>
</dbReference>
<protein>
    <submittedName>
        <fullName evidence="2">SUF system NifU family Fe-S cluster assembly protein</fullName>
    </submittedName>
</protein>
<comment type="caution">
    <text evidence="2">The sequence shown here is derived from an EMBL/GenBank/DDBJ whole genome shotgun (WGS) entry which is preliminary data.</text>
</comment>
<name>A0ABN2MGH5_9MICO</name>
<gene>
    <name evidence="2" type="ORF">GCM10009750_03710</name>
</gene>
<dbReference type="Pfam" id="PF01592">
    <property type="entry name" value="NifU_N"/>
    <property type="match status" value="1"/>
</dbReference>
<dbReference type="Gene3D" id="3.90.1010.10">
    <property type="match status" value="1"/>
</dbReference>
<dbReference type="CDD" id="cd06664">
    <property type="entry name" value="IscU_like"/>
    <property type="match status" value="1"/>
</dbReference>
<dbReference type="PANTHER" id="PTHR10093">
    <property type="entry name" value="IRON-SULFUR CLUSTER ASSEMBLY ENZYME NIFU HOMOLOG"/>
    <property type="match status" value="1"/>
</dbReference>
<dbReference type="Proteomes" id="UP001501746">
    <property type="component" value="Unassembled WGS sequence"/>
</dbReference>
<evidence type="ECO:0000313" key="3">
    <source>
        <dbReference type="Proteomes" id="UP001501746"/>
    </source>
</evidence>
<dbReference type="SUPFAM" id="SSF82649">
    <property type="entry name" value="SufE/NifU"/>
    <property type="match status" value="1"/>
</dbReference>
<keyword evidence="3" id="KW-1185">Reference proteome</keyword>
<feature type="domain" description="NIF system FeS cluster assembly NifU N-terminal" evidence="1">
    <location>
        <begin position="8"/>
        <end position="130"/>
    </location>
</feature>
<sequence length="171" mass="17636">MSDLSGLYQELILDHSKRRVGDGALADPHASHHELNPTCGDEITLGLRLDASGTKVEAVGWQGDGCSISMASASALTELVVGSDVAHVRELIDGFRSMLRSQGAGEPDEDLLGDAIAFHGVSKYVMRVKCAMLSWVALEACLNAAVAAAGAAHAVPAGVTDASAPTPSEQA</sequence>
<reference evidence="2 3" key="1">
    <citation type="journal article" date="2019" name="Int. J. Syst. Evol. Microbiol.">
        <title>The Global Catalogue of Microorganisms (GCM) 10K type strain sequencing project: providing services to taxonomists for standard genome sequencing and annotation.</title>
        <authorList>
            <consortium name="The Broad Institute Genomics Platform"/>
            <consortium name="The Broad Institute Genome Sequencing Center for Infectious Disease"/>
            <person name="Wu L."/>
            <person name="Ma J."/>
        </authorList>
    </citation>
    <scope>NUCLEOTIDE SEQUENCE [LARGE SCALE GENOMIC DNA]</scope>
    <source>
        <strain evidence="2 3">JCM 14323</strain>
    </source>
</reference>
<organism evidence="2 3">
    <name type="scientific">Agromyces salentinus</name>
    <dbReference type="NCBI Taxonomy" id="269421"/>
    <lineage>
        <taxon>Bacteria</taxon>
        <taxon>Bacillati</taxon>
        <taxon>Actinomycetota</taxon>
        <taxon>Actinomycetes</taxon>
        <taxon>Micrococcales</taxon>
        <taxon>Microbacteriaceae</taxon>
        <taxon>Agromyces</taxon>
    </lineage>
</organism>
<dbReference type="RefSeq" id="WP_157425882.1">
    <property type="nucleotide sequence ID" value="NZ_BAAANK010000001.1"/>
</dbReference>